<reference evidence="2 3" key="1">
    <citation type="submission" date="2016-10" db="EMBL/GenBank/DDBJ databases">
        <authorList>
            <person name="Varghese N."/>
            <person name="Submissions S."/>
        </authorList>
    </citation>
    <scope>NUCLEOTIDE SEQUENCE [LARGE SCALE GENOMIC DNA]</scope>
    <source>
        <strain evidence="2 3">BS2775</strain>
    </source>
</reference>
<dbReference type="Pfam" id="PF07119">
    <property type="entry name" value="DUF1375"/>
    <property type="match status" value="1"/>
</dbReference>
<feature type="chain" id="PRO_5032827703" evidence="1">
    <location>
        <begin position="21"/>
        <end position="111"/>
    </location>
</feature>
<dbReference type="AlphaFoldDB" id="A0A1H2H1E3"/>
<accession>A0A1H2H1E3</accession>
<dbReference type="Proteomes" id="UP000183653">
    <property type="component" value="Chromosome I"/>
</dbReference>
<proteinExistence type="predicted"/>
<gene>
    <name evidence="2" type="ORF">SAMN04490197_4284</name>
</gene>
<organism evidence="2 3">
    <name type="scientific">Pseudomonas orientalis</name>
    <dbReference type="NCBI Taxonomy" id="76758"/>
    <lineage>
        <taxon>Bacteria</taxon>
        <taxon>Pseudomonadati</taxon>
        <taxon>Pseudomonadota</taxon>
        <taxon>Gammaproteobacteria</taxon>
        <taxon>Pseudomonadales</taxon>
        <taxon>Pseudomonadaceae</taxon>
        <taxon>Pseudomonas</taxon>
    </lineage>
</organism>
<dbReference type="EMBL" id="LT629782">
    <property type="protein sequence ID" value="SDU25664.1"/>
    <property type="molecule type" value="Genomic_DNA"/>
</dbReference>
<dbReference type="OrthoDB" id="8547342at2"/>
<name>A0A1H2H1E3_9PSED</name>
<evidence type="ECO:0000256" key="1">
    <source>
        <dbReference type="SAM" id="SignalP"/>
    </source>
</evidence>
<feature type="signal peptide" evidence="1">
    <location>
        <begin position="1"/>
        <end position="20"/>
    </location>
</feature>
<keyword evidence="1" id="KW-0732">Signal</keyword>
<protein>
    <submittedName>
        <fullName evidence="2">Uncharacterized conserved protein YceK</fullName>
    </submittedName>
</protein>
<dbReference type="RefSeq" id="WP_057724357.1">
    <property type="nucleotide sequence ID" value="NZ_JYLM01000006.1"/>
</dbReference>
<dbReference type="InterPro" id="IPR010780">
    <property type="entry name" value="DUF1375"/>
</dbReference>
<evidence type="ECO:0000313" key="2">
    <source>
        <dbReference type="EMBL" id="SDU25664.1"/>
    </source>
</evidence>
<sequence length="111" mass="12143">MRIKNMKLLAVVWMASFMLGCGTVTTVMREDAVTVRALKADKTYCQSVPRIYSGVTYNLCVLHAPPNTGGGLAVNSVPWTFIDVPLSGVMDTLLLPYTVYRQSADGSIDLR</sequence>
<dbReference type="PROSITE" id="PS51257">
    <property type="entry name" value="PROKAR_LIPOPROTEIN"/>
    <property type="match status" value="1"/>
</dbReference>
<evidence type="ECO:0000313" key="3">
    <source>
        <dbReference type="Proteomes" id="UP000183653"/>
    </source>
</evidence>
<keyword evidence="3" id="KW-1185">Reference proteome</keyword>